<dbReference type="GO" id="GO:0002161">
    <property type="term" value="F:aminoacyl-tRNA deacylase activity"/>
    <property type="evidence" value="ECO:0007669"/>
    <property type="project" value="TreeGrafter"/>
</dbReference>
<evidence type="ECO:0000256" key="4">
    <source>
        <dbReference type="ARBA" id="ARBA00022555"/>
    </source>
</evidence>
<dbReference type="HOGENOM" id="CLU_545893_0_0_2"/>
<dbReference type="InterPro" id="IPR050058">
    <property type="entry name" value="Ala-tRNA_ligase"/>
</dbReference>
<dbReference type="InterPro" id="IPR009000">
    <property type="entry name" value="Transl_B-barrel_sf"/>
</dbReference>
<dbReference type="Proteomes" id="UP000000578">
    <property type="component" value="Chromosome"/>
</dbReference>
<dbReference type="BioCyc" id="NEQU228908:GJB6-228-MONOMER"/>
<dbReference type="Pfam" id="PF01411">
    <property type="entry name" value="tRNA-synt_2c"/>
    <property type="match status" value="1"/>
</dbReference>
<evidence type="ECO:0000256" key="2">
    <source>
        <dbReference type="ARBA" id="ARBA00013168"/>
    </source>
</evidence>
<keyword evidence="4" id="KW-0820">tRNA-binding</keyword>
<dbReference type="SMART" id="SM00863">
    <property type="entry name" value="tRNA_SAD"/>
    <property type="match status" value="1"/>
</dbReference>
<dbReference type="GO" id="GO:0005737">
    <property type="term" value="C:cytoplasm"/>
    <property type="evidence" value="ECO:0007669"/>
    <property type="project" value="InterPro"/>
</dbReference>
<accession>Q74ND3</accession>
<dbReference type="FunFam" id="3.30.54.20:FF:000004">
    <property type="entry name" value="Alanine--tRNA ligase"/>
    <property type="match status" value="1"/>
</dbReference>
<dbReference type="InterPro" id="IPR018162">
    <property type="entry name" value="Ala-tRNA-ligase_IIc_anticod-bd"/>
</dbReference>
<dbReference type="PROSITE" id="PS50860">
    <property type="entry name" value="AA_TRNA_LIGASE_II_ALA"/>
    <property type="match status" value="1"/>
</dbReference>
<dbReference type="AlphaFoldDB" id="Q74ND3"/>
<dbReference type="Gene3D" id="6.10.250.550">
    <property type="match status" value="1"/>
</dbReference>
<keyword evidence="5" id="KW-0436">Ligase</keyword>
<dbReference type="Gene3D" id="2.40.30.130">
    <property type="match status" value="1"/>
</dbReference>
<dbReference type="GO" id="GO:0046872">
    <property type="term" value="F:metal ion binding"/>
    <property type="evidence" value="ECO:0007669"/>
    <property type="project" value="UniProtKB-KW"/>
</dbReference>
<evidence type="ECO:0000256" key="7">
    <source>
        <dbReference type="ARBA" id="ARBA00022741"/>
    </source>
</evidence>
<dbReference type="Gene3D" id="3.30.54.20">
    <property type="match status" value="1"/>
</dbReference>
<evidence type="ECO:0000256" key="1">
    <source>
        <dbReference type="ARBA" id="ARBA00008226"/>
    </source>
</evidence>
<dbReference type="EMBL" id="AE017199">
    <property type="protein sequence ID" value="AAR39065.1"/>
    <property type="molecule type" value="Genomic_DNA"/>
</dbReference>
<feature type="domain" description="Alanyl-transfer RNA synthetases family profile" evidence="13">
    <location>
        <begin position="1"/>
        <end position="377"/>
    </location>
</feature>
<sequence length="499" mass="59022">MIPINEIILEEYKKYKQTEKQFKPLIEKTREKIKNLSDEEKAKVLFELYISKGITPDLIVDHIPEKFYELLEKHRQKSKAEKHKKEIDIDVSKYKPTEFLFWKDTFLKFCEANLLGIEKDYAIFDKTVFYPTMGGQEHDTGYIIDRDSLVYLYKTGQYSKYNIPFYKDVYEYYKDYQYKKEEIVFVRVIDVIKKGKVILHKVDDIEKLKKIENPVLLIDFDRRLQLSRNHTAVHIITGIARKLFGEHIWQAGAEKKYEYATIDLTHYKNLSDEELELLEKEANKIVMEMRPIKKYFLPKNEAEKRFGFRIYQGGVVPEKILRIVEIEDLDVEACSGTHLDNTIQVGYIKILASKKISDNTIRIYLTTGNQAVKEIIKRDKILKEISKITKTDIDNTPIAVKKFFDNWKAMEKKYDSLLKDYFRLIQEKINNGEYIIKVSDSLELSDLIKLIKKLIDLDCVVLYNKNYAVGVKCKDQIEKLGFRVRESKNFFIGLIEDHK</sequence>
<keyword evidence="8" id="KW-0862">Zinc</keyword>
<keyword evidence="15" id="KW-1185">Reference proteome</keyword>
<dbReference type="PANTHER" id="PTHR11777:SF9">
    <property type="entry name" value="ALANINE--TRNA LIGASE, CYTOPLASMIC"/>
    <property type="match status" value="1"/>
</dbReference>
<proteinExistence type="inferred from homology"/>
<dbReference type="Gene3D" id="3.30.980.10">
    <property type="entry name" value="Threonyl-trna Synthetase, Chain A, domain 2"/>
    <property type="match status" value="1"/>
</dbReference>
<dbReference type="InterPro" id="IPR018163">
    <property type="entry name" value="Thr/Ala-tRNA-synth_IIc_edit"/>
</dbReference>
<gene>
    <name evidence="14" type="ordered locus">NEQ211</name>
</gene>
<dbReference type="GO" id="GO:0004813">
    <property type="term" value="F:alanine-tRNA ligase activity"/>
    <property type="evidence" value="ECO:0007669"/>
    <property type="project" value="UniProtKB-EC"/>
</dbReference>
<evidence type="ECO:0000256" key="9">
    <source>
        <dbReference type="ARBA" id="ARBA00022840"/>
    </source>
</evidence>
<keyword evidence="3" id="KW-0963">Cytoplasm</keyword>
<evidence type="ECO:0000256" key="12">
    <source>
        <dbReference type="ARBA" id="ARBA00023146"/>
    </source>
</evidence>
<dbReference type="EC" id="6.1.1.7" evidence="2"/>
<evidence type="ECO:0000256" key="10">
    <source>
        <dbReference type="ARBA" id="ARBA00022884"/>
    </source>
</evidence>
<dbReference type="SUPFAM" id="SSF50447">
    <property type="entry name" value="Translation proteins"/>
    <property type="match status" value="1"/>
</dbReference>
<evidence type="ECO:0000259" key="13">
    <source>
        <dbReference type="PROSITE" id="PS50860"/>
    </source>
</evidence>
<dbReference type="GO" id="GO:0006419">
    <property type="term" value="P:alanyl-tRNA aminoacylation"/>
    <property type="evidence" value="ECO:0007669"/>
    <property type="project" value="InterPro"/>
</dbReference>
<keyword evidence="9" id="KW-0067">ATP-binding</keyword>
<dbReference type="KEGG" id="neq:NEQ211"/>
<dbReference type="GO" id="GO:0005524">
    <property type="term" value="F:ATP binding"/>
    <property type="evidence" value="ECO:0007669"/>
    <property type="project" value="UniProtKB-KW"/>
</dbReference>
<dbReference type="PATRIC" id="fig|228908.8.peg.215"/>
<keyword evidence="10" id="KW-0694">RNA-binding</keyword>
<evidence type="ECO:0000313" key="14">
    <source>
        <dbReference type="EMBL" id="AAR39065.1"/>
    </source>
</evidence>
<dbReference type="SUPFAM" id="SSF55186">
    <property type="entry name" value="ThrRS/AlaRS common domain"/>
    <property type="match status" value="1"/>
</dbReference>
<keyword evidence="6" id="KW-0479">Metal-binding</keyword>
<dbReference type="InterPro" id="IPR018165">
    <property type="entry name" value="Ala-tRNA-synth_IIc_core"/>
</dbReference>
<evidence type="ECO:0000256" key="3">
    <source>
        <dbReference type="ARBA" id="ARBA00022490"/>
    </source>
</evidence>
<comment type="similarity">
    <text evidence="1">Belongs to the class-II aminoacyl-tRNA synthetase family.</text>
</comment>
<name>Q74ND3_NANEQ</name>
<dbReference type="SUPFAM" id="SSF101353">
    <property type="entry name" value="Putative anticodon-binding domain of alanyl-tRNA synthetase (AlaRS)"/>
    <property type="match status" value="1"/>
</dbReference>
<dbReference type="PANTHER" id="PTHR11777">
    <property type="entry name" value="ALANYL-TRNA SYNTHETASE"/>
    <property type="match status" value="1"/>
</dbReference>
<evidence type="ECO:0000313" key="15">
    <source>
        <dbReference type="Proteomes" id="UP000000578"/>
    </source>
</evidence>
<evidence type="ECO:0000256" key="6">
    <source>
        <dbReference type="ARBA" id="ARBA00022723"/>
    </source>
</evidence>
<dbReference type="Pfam" id="PF07973">
    <property type="entry name" value="tRNA_SAD"/>
    <property type="match status" value="1"/>
</dbReference>
<keyword evidence="11" id="KW-0648">Protein biosynthesis</keyword>
<dbReference type="InterPro" id="IPR018164">
    <property type="entry name" value="Ala-tRNA-synth_IIc_N"/>
</dbReference>
<evidence type="ECO:0000256" key="5">
    <source>
        <dbReference type="ARBA" id="ARBA00022598"/>
    </source>
</evidence>
<evidence type="ECO:0000256" key="8">
    <source>
        <dbReference type="ARBA" id="ARBA00022833"/>
    </source>
</evidence>
<keyword evidence="12" id="KW-0030">Aminoacyl-tRNA synthetase</keyword>
<reference evidence="14 15" key="1">
    <citation type="journal article" date="2003" name="Proc. Natl. Acad. Sci. U.S.A.">
        <title>The genome of Nanoarchaeum equitans: insights into early archaeal evolution and derived parasitism.</title>
        <authorList>
            <person name="Waters E."/>
            <person name="Hohn M.J."/>
            <person name="Ahel I."/>
            <person name="Graham D.E."/>
            <person name="Adams M.D."/>
            <person name="Barnstead M."/>
            <person name="Beeson K.Y."/>
            <person name="Bibbs L."/>
            <person name="Bolanos R."/>
            <person name="Keller M."/>
            <person name="Kretz K."/>
            <person name="Lin X."/>
            <person name="Mathur E."/>
            <person name="Ni J."/>
            <person name="Podar M."/>
            <person name="Richardson T."/>
            <person name="Sutton G.G."/>
            <person name="Simon M."/>
            <person name="Soll D."/>
            <person name="Stetter K.O."/>
            <person name="Short J.M."/>
            <person name="Noordewier M."/>
        </authorList>
    </citation>
    <scope>NUCLEOTIDE SEQUENCE [LARGE SCALE GENOMIC DNA]</scope>
    <source>
        <strain evidence="14 15">Kin4-M</strain>
    </source>
</reference>
<dbReference type="EnsemblBacteria" id="AAR39065">
    <property type="protein sequence ID" value="AAR39065"/>
    <property type="gene ID" value="NEQ211"/>
</dbReference>
<dbReference type="InterPro" id="IPR012947">
    <property type="entry name" value="tRNA_SAD"/>
</dbReference>
<protein>
    <recommendedName>
        <fullName evidence="2">alanine--tRNA ligase</fullName>
        <ecNumber evidence="2">6.1.1.7</ecNumber>
    </recommendedName>
</protein>
<keyword evidence="7" id="KW-0547">Nucleotide-binding</keyword>
<dbReference type="SMR" id="Q74ND3"/>
<dbReference type="FunFam" id="3.30.980.10:FF:000004">
    <property type="entry name" value="Alanine--tRNA ligase, cytoplasmic"/>
    <property type="match status" value="1"/>
</dbReference>
<dbReference type="GO" id="GO:0000049">
    <property type="term" value="F:tRNA binding"/>
    <property type="evidence" value="ECO:0007669"/>
    <property type="project" value="UniProtKB-KW"/>
</dbReference>
<evidence type="ECO:0000256" key="11">
    <source>
        <dbReference type="ARBA" id="ARBA00022917"/>
    </source>
</evidence>
<dbReference type="STRING" id="228908.NEQ211"/>
<organism evidence="14 15">
    <name type="scientific">Nanoarchaeum equitans (strain Kin4-M)</name>
    <dbReference type="NCBI Taxonomy" id="228908"/>
    <lineage>
        <taxon>Archaea</taxon>
        <taxon>Nanobdellota</taxon>
        <taxon>Candidatus Nanoarchaeia</taxon>
        <taxon>Nanoarchaeales</taxon>
        <taxon>Nanoarchaeaceae</taxon>
        <taxon>Nanoarchaeum</taxon>
    </lineage>
</organism>